<dbReference type="Proteomes" id="UP000464262">
    <property type="component" value="Chromosome 1"/>
</dbReference>
<organism evidence="1 2">
    <name type="scientific">Vibrio astriarenae</name>
    <dbReference type="NCBI Taxonomy" id="1481923"/>
    <lineage>
        <taxon>Bacteria</taxon>
        <taxon>Pseudomonadati</taxon>
        <taxon>Pseudomonadota</taxon>
        <taxon>Gammaproteobacteria</taxon>
        <taxon>Vibrionales</taxon>
        <taxon>Vibrionaceae</taxon>
        <taxon>Vibrio</taxon>
    </lineage>
</organism>
<accession>A0A7Z2T4W3</accession>
<keyword evidence="2" id="KW-1185">Reference proteome</keyword>
<dbReference type="EMBL" id="CP047475">
    <property type="protein sequence ID" value="QIA64454.1"/>
    <property type="molecule type" value="Genomic_DNA"/>
</dbReference>
<reference evidence="1 2" key="1">
    <citation type="submission" date="2020-01" db="EMBL/GenBank/DDBJ databases">
        <title>Whole genome and functional gene identification of agarase of Vibrio HN897.</title>
        <authorList>
            <person name="Liu Y."/>
            <person name="Zhao Z."/>
        </authorList>
    </citation>
    <scope>NUCLEOTIDE SEQUENCE [LARGE SCALE GENOMIC DNA]</scope>
    <source>
        <strain evidence="1 2">HN897</strain>
    </source>
</reference>
<proteinExistence type="predicted"/>
<evidence type="ECO:0008006" key="3">
    <source>
        <dbReference type="Google" id="ProtNLM"/>
    </source>
</evidence>
<dbReference type="RefSeq" id="WP_164649359.1">
    <property type="nucleotide sequence ID" value="NZ_CP047475.1"/>
</dbReference>
<evidence type="ECO:0000313" key="1">
    <source>
        <dbReference type="EMBL" id="QIA64454.1"/>
    </source>
</evidence>
<gene>
    <name evidence="1" type="ORF">GT360_13560</name>
</gene>
<name>A0A7Z2T4W3_9VIBR</name>
<protein>
    <recommendedName>
        <fullName evidence="3">AlgX/AlgJ SGNH hydrolase-like domain-containing protein</fullName>
    </recommendedName>
</protein>
<sequence length="431" mass="48827">MIKAKIDSVSHKDSHYSVSGWAYKLDGKDKIPVDSIVCQSEQEYRIDRIERQDFGCEIGFILYTNSLKLVIDIVFNAIDVTAFSSGFCEKIVVGPRAKAQFFCVLSSDIDDVHSPLLLQSIMPKVARFMKNKHASEIATTSGFNLDVGSRTYCNSVVVGLKGFLFLVGGSNNLEYQYECPPDNELLNSWCQLIEERAKIFDSLNIKYLNFIIPEKQSVLTDEYPGEISCCTPLLSGITDRLGGKEFFFDAYGYMRSKYIEGSKFYRKLDSHLSYIGNLSILEAVLSKLNININSGDLFAGELSVEKIPGDLSNRFCFGQMKEEHLIGTDKLNNPEVVYSYSPEGGHQRSHYHWKNDNPLVNKKVIIFGNSMFERGDSATGLSYWFSRIFSETVFYWSKSVEMSLVNEFKPDVVITQTVERFLMGIPEDNLI</sequence>
<dbReference type="AlphaFoldDB" id="A0A7Z2T4W3"/>
<evidence type="ECO:0000313" key="2">
    <source>
        <dbReference type="Proteomes" id="UP000464262"/>
    </source>
</evidence>
<dbReference type="KEGG" id="vas:GT360_13560"/>